<feature type="active site" evidence="4">
    <location>
        <position position="12"/>
    </location>
</feature>
<dbReference type="InterPro" id="IPR000673">
    <property type="entry name" value="Sig_transdc_resp-reg_Me-estase"/>
</dbReference>
<dbReference type="EMBL" id="CP000245">
    <property type="protein sequence ID" value="AEG91511.1"/>
    <property type="molecule type" value="Genomic_DNA"/>
</dbReference>
<sequence length="325" mass="34551">MTSAPVVVIGASFGGVNALLELAAALPPDFPAIVGVVLHVGSRASILPQLLSRRGPHPAVHPKDGEPPRPGVLYVAPPDHHLLLTPQAVRLNRGPRENYARPAIDPLFRSAALGWRERAIGVILTGDLDDGTAGLAAIKRCGGMAVVQDPQEAVGPSMPASALAHVQVDHCVRLAQLAPLLAKLVGQPARSPATVPQDLQREQALFEGNDPMDQLAHLGEPSLLTCPDCGGGLVELKGSQPLRYRCHTGHGFTARSLEAAQQEQADHALWSSLRSLQERRLLLLRLATVAEATGDVAQAQAGRRQAERLREQAEQLSRMIESADA</sequence>
<dbReference type="PANTHER" id="PTHR42872:SF6">
    <property type="entry name" value="PROTEIN-GLUTAMATE METHYLESTERASE_PROTEIN-GLUTAMINE GLUTAMINASE"/>
    <property type="match status" value="1"/>
</dbReference>
<dbReference type="HOGENOM" id="CLU_000445_51_1_4"/>
<evidence type="ECO:0000313" key="8">
    <source>
        <dbReference type="Proteomes" id="UP000008385"/>
    </source>
</evidence>
<dbReference type="OrthoDB" id="9791760at2"/>
<evidence type="ECO:0000256" key="1">
    <source>
        <dbReference type="ARBA" id="ARBA00022801"/>
    </source>
</evidence>
<dbReference type="CDD" id="cd16433">
    <property type="entry name" value="CheB"/>
    <property type="match status" value="1"/>
</dbReference>
<proteinExistence type="predicted"/>
<dbReference type="InterPro" id="IPR035909">
    <property type="entry name" value="CheB_C"/>
</dbReference>
<dbReference type="Pfam" id="PF01339">
    <property type="entry name" value="CheB_methylest"/>
    <property type="match status" value="1"/>
</dbReference>
<keyword evidence="1 4" id="KW-0378">Hydrolase</keyword>
<evidence type="ECO:0000256" key="3">
    <source>
        <dbReference type="ARBA" id="ARBA00048267"/>
    </source>
</evidence>
<dbReference type="RefSeq" id="WP_013899744.1">
    <property type="nucleotide sequence ID" value="NC_015677.1"/>
</dbReference>
<dbReference type="STRING" id="365046.Rta_04400"/>
<dbReference type="InterPro" id="IPR011247">
    <property type="entry name" value="Chemotax_prot-Glu_Me-esterase"/>
</dbReference>
<feature type="coiled-coil region" evidence="5">
    <location>
        <begin position="296"/>
        <end position="323"/>
    </location>
</feature>
<evidence type="ECO:0000256" key="5">
    <source>
        <dbReference type="SAM" id="Coils"/>
    </source>
</evidence>
<dbReference type="AlphaFoldDB" id="F5Y607"/>
<keyword evidence="5" id="KW-0175">Coiled coil</keyword>
<feature type="active site" evidence="4">
    <location>
        <position position="39"/>
    </location>
</feature>
<name>F5Y607_RAMTT</name>
<keyword evidence="4" id="KW-0145">Chemotaxis</keyword>
<dbReference type="GO" id="GO:0008984">
    <property type="term" value="F:protein-glutamate methylesterase activity"/>
    <property type="evidence" value="ECO:0007669"/>
    <property type="project" value="UniProtKB-EC"/>
</dbReference>
<feature type="domain" description="CheB-type methylesterase" evidence="6">
    <location>
        <begin position="1"/>
        <end position="188"/>
    </location>
</feature>
<dbReference type="GO" id="GO:0005737">
    <property type="term" value="C:cytoplasm"/>
    <property type="evidence" value="ECO:0007669"/>
    <property type="project" value="InterPro"/>
</dbReference>
<evidence type="ECO:0000313" key="7">
    <source>
        <dbReference type="EMBL" id="AEG91511.1"/>
    </source>
</evidence>
<dbReference type="Gene3D" id="3.40.50.180">
    <property type="entry name" value="Methylesterase CheB, C-terminal domain"/>
    <property type="match status" value="1"/>
</dbReference>
<dbReference type="PROSITE" id="PS50122">
    <property type="entry name" value="CHEB"/>
    <property type="match status" value="1"/>
</dbReference>
<keyword evidence="8" id="KW-1185">Reference proteome</keyword>
<dbReference type="KEGG" id="rta:Rta_04400"/>
<dbReference type="PANTHER" id="PTHR42872">
    <property type="entry name" value="PROTEIN-GLUTAMATE METHYLESTERASE/PROTEIN-GLUTAMINE GLUTAMINASE"/>
    <property type="match status" value="1"/>
</dbReference>
<dbReference type="EC" id="3.1.1.61" evidence="2"/>
<evidence type="ECO:0000259" key="6">
    <source>
        <dbReference type="PROSITE" id="PS50122"/>
    </source>
</evidence>
<protein>
    <recommendedName>
        <fullName evidence="2">protein-glutamate methylesterase</fullName>
        <ecNumber evidence="2">3.1.1.61</ecNumber>
    </recommendedName>
</protein>
<dbReference type="GO" id="GO:0000156">
    <property type="term" value="F:phosphorelay response regulator activity"/>
    <property type="evidence" value="ECO:0007669"/>
    <property type="project" value="InterPro"/>
</dbReference>
<evidence type="ECO:0000256" key="2">
    <source>
        <dbReference type="ARBA" id="ARBA00039140"/>
    </source>
</evidence>
<dbReference type="SUPFAM" id="SSF52738">
    <property type="entry name" value="Methylesterase CheB, C-terminal domain"/>
    <property type="match status" value="1"/>
</dbReference>
<dbReference type="eggNOG" id="COG2201">
    <property type="taxonomic scope" value="Bacteria"/>
</dbReference>
<gene>
    <name evidence="7" type="ordered locus">Rta_04400</name>
</gene>
<dbReference type="PIRSF" id="PIRSF036461">
    <property type="entry name" value="Chmtx_methlestr"/>
    <property type="match status" value="1"/>
</dbReference>
<accession>F5Y607</accession>
<reference evidence="7 8" key="2">
    <citation type="journal article" date="2011" name="PLoS ONE">
        <title>The Cyst-Dividing Bacterium Ramlibacter tataouinensis TTB310 Genome Reveals a Well-Stocked Toolbox for Adaptation to a Desert Environment.</title>
        <authorList>
            <person name="De Luca G."/>
            <person name="Barakat M."/>
            <person name="Ortet P."/>
            <person name="Fochesato S."/>
            <person name="Jourlin-Castelli C."/>
            <person name="Ansaldi M."/>
            <person name="Py B."/>
            <person name="Fichant G."/>
            <person name="Coutinho P.M."/>
            <person name="Voulhoux R."/>
            <person name="Bastien O."/>
            <person name="Marechal E."/>
            <person name="Henrissat B."/>
            <person name="Quentin Y."/>
            <person name="Noirot P."/>
            <person name="Filloux A."/>
            <person name="Mejean V."/>
            <person name="Dubow M.S."/>
            <person name="Barras F."/>
            <person name="Barbe V."/>
            <person name="Weissenbach J."/>
            <person name="Mihalcescu I."/>
            <person name="Vermeglio A."/>
            <person name="Achouak W."/>
            <person name="Heulin T."/>
        </authorList>
    </citation>
    <scope>NUCLEOTIDE SEQUENCE [LARGE SCALE GENOMIC DNA]</scope>
    <source>
        <strain evidence="8">ATCC BAA-407 / DSM 14655 / LMG 21543 / TTB310</strain>
    </source>
</reference>
<evidence type="ECO:0000256" key="4">
    <source>
        <dbReference type="PROSITE-ProRule" id="PRU00050"/>
    </source>
</evidence>
<reference evidence="8" key="1">
    <citation type="submission" date="2006-01" db="EMBL/GenBank/DDBJ databases">
        <title>Genome of the cyst-dividing bacterium Ramlibacter tataouinensis.</title>
        <authorList>
            <person name="Barakat M."/>
            <person name="Ortet P."/>
            <person name="De Luca G."/>
            <person name="Jourlin-Castelli C."/>
            <person name="Ansaldi M."/>
            <person name="Py B."/>
            <person name="Fichant G."/>
            <person name="Coutinho P."/>
            <person name="Voulhoux R."/>
            <person name="Bastien O."/>
            <person name="Roy S."/>
            <person name="Marechal E."/>
            <person name="Henrissat B."/>
            <person name="Quentin Y."/>
            <person name="Noirot P."/>
            <person name="Filloux A."/>
            <person name="Mejean V."/>
            <person name="DuBow M."/>
            <person name="Barras F."/>
            <person name="Heulin T."/>
        </authorList>
    </citation>
    <scope>NUCLEOTIDE SEQUENCE [LARGE SCALE GENOMIC DNA]</scope>
    <source>
        <strain evidence="8">ATCC BAA-407 / DSM 14655 / LMG 21543 / TTB310</strain>
    </source>
</reference>
<feature type="active site" evidence="4">
    <location>
        <position position="130"/>
    </location>
</feature>
<comment type="catalytic activity">
    <reaction evidence="3">
        <text>[protein]-L-glutamate 5-O-methyl ester + H2O = L-glutamyl-[protein] + methanol + H(+)</text>
        <dbReference type="Rhea" id="RHEA:23236"/>
        <dbReference type="Rhea" id="RHEA-COMP:10208"/>
        <dbReference type="Rhea" id="RHEA-COMP:10311"/>
        <dbReference type="ChEBI" id="CHEBI:15377"/>
        <dbReference type="ChEBI" id="CHEBI:15378"/>
        <dbReference type="ChEBI" id="CHEBI:17790"/>
        <dbReference type="ChEBI" id="CHEBI:29973"/>
        <dbReference type="ChEBI" id="CHEBI:82795"/>
        <dbReference type="EC" id="3.1.1.61"/>
    </reaction>
</comment>
<dbReference type="Proteomes" id="UP000008385">
    <property type="component" value="Chromosome"/>
</dbReference>
<organism evidence="7 8">
    <name type="scientific">Ramlibacter tataouinensis (strain ATCC BAA-407 / DSM 14655 / LMG 21543 / TTB310)</name>
    <dbReference type="NCBI Taxonomy" id="365046"/>
    <lineage>
        <taxon>Bacteria</taxon>
        <taxon>Pseudomonadati</taxon>
        <taxon>Pseudomonadota</taxon>
        <taxon>Betaproteobacteria</taxon>
        <taxon>Burkholderiales</taxon>
        <taxon>Comamonadaceae</taxon>
        <taxon>Ramlibacter</taxon>
    </lineage>
</organism>
<dbReference type="GO" id="GO:0006935">
    <property type="term" value="P:chemotaxis"/>
    <property type="evidence" value="ECO:0007669"/>
    <property type="project" value="UniProtKB-UniRule"/>
</dbReference>